<proteinExistence type="predicted"/>
<feature type="non-terminal residue" evidence="1">
    <location>
        <position position="235"/>
    </location>
</feature>
<gene>
    <name evidence="1" type="ORF">S01H1_76996</name>
</gene>
<accession>X0YHV4</accession>
<sequence>RFHKSGSTWYRQEGLTSYNAQQMAGEWASLGKYVANDGGRIFNITTCIISTSGFWDYLPEYVWSVRRGHKWYLTGYDVGLDKLQLKTYDDSSSAYSSMSIYSDVVPVGYDVHVGRFAWWFELEGNNNFTHIMRAIGSEFGADFYYHIWTLYGNMWMPYVKISSQNDSIRTILDELAKAFCCICHFPDNDTGIFMSRDYLPDTEYAIDPLLRLKQWYVYPQAKRKVKVNDTIYGEG</sequence>
<protein>
    <submittedName>
        <fullName evidence="1">Uncharacterized protein</fullName>
    </submittedName>
</protein>
<evidence type="ECO:0000313" key="1">
    <source>
        <dbReference type="EMBL" id="GAG48188.1"/>
    </source>
</evidence>
<feature type="non-terminal residue" evidence="1">
    <location>
        <position position="1"/>
    </location>
</feature>
<dbReference type="AlphaFoldDB" id="X0YHV4"/>
<dbReference type="EMBL" id="BARS01051729">
    <property type="protein sequence ID" value="GAG48188.1"/>
    <property type="molecule type" value="Genomic_DNA"/>
</dbReference>
<organism evidence="1">
    <name type="scientific">marine sediment metagenome</name>
    <dbReference type="NCBI Taxonomy" id="412755"/>
    <lineage>
        <taxon>unclassified sequences</taxon>
        <taxon>metagenomes</taxon>
        <taxon>ecological metagenomes</taxon>
    </lineage>
</organism>
<name>X0YHV4_9ZZZZ</name>
<comment type="caution">
    <text evidence="1">The sequence shown here is derived from an EMBL/GenBank/DDBJ whole genome shotgun (WGS) entry which is preliminary data.</text>
</comment>
<reference evidence="1" key="1">
    <citation type="journal article" date="2014" name="Front. Microbiol.">
        <title>High frequency of phylogenetically diverse reductive dehalogenase-homologous genes in deep subseafloor sedimentary metagenomes.</title>
        <authorList>
            <person name="Kawai M."/>
            <person name="Futagami T."/>
            <person name="Toyoda A."/>
            <person name="Takaki Y."/>
            <person name="Nishi S."/>
            <person name="Hori S."/>
            <person name="Arai W."/>
            <person name="Tsubouchi T."/>
            <person name="Morono Y."/>
            <person name="Uchiyama I."/>
            <person name="Ito T."/>
            <person name="Fujiyama A."/>
            <person name="Inagaki F."/>
            <person name="Takami H."/>
        </authorList>
    </citation>
    <scope>NUCLEOTIDE SEQUENCE</scope>
    <source>
        <strain evidence="1">Expedition CK06-06</strain>
    </source>
</reference>